<accession>A0A6G5A3X6</accession>
<protein>
    <submittedName>
        <fullName evidence="2">Putative secreted protein</fullName>
    </submittedName>
</protein>
<keyword evidence="1" id="KW-0732">Signal</keyword>
<dbReference type="VEuPathDB" id="VectorBase:LOC119178243"/>
<organism evidence="2">
    <name type="scientific">Rhipicephalus microplus</name>
    <name type="common">Cattle tick</name>
    <name type="synonym">Boophilus microplus</name>
    <dbReference type="NCBI Taxonomy" id="6941"/>
    <lineage>
        <taxon>Eukaryota</taxon>
        <taxon>Metazoa</taxon>
        <taxon>Ecdysozoa</taxon>
        <taxon>Arthropoda</taxon>
        <taxon>Chelicerata</taxon>
        <taxon>Arachnida</taxon>
        <taxon>Acari</taxon>
        <taxon>Parasitiformes</taxon>
        <taxon>Ixodida</taxon>
        <taxon>Ixodoidea</taxon>
        <taxon>Ixodidae</taxon>
        <taxon>Rhipicephalinae</taxon>
        <taxon>Rhipicephalus</taxon>
        <taxon>Boophilus</taxon>
    </lineage>
</organism>
<reference evidence="2" key="1">
    <citation type="submission" date="2020-03" db="EMBL/GenBank/DDBJ databases">
        <title>A transcriptome and proteome of the tick Rhipicephalus microplus shaped by the genetic composition of its hosts and developmental stage.</title>
        <authorList>
            <person name="Garcia G.R."/>
            <person name="Ribeiro J.M.C."/>
            <person name="Maruyama S.R."/>
            <person name="Gardinasse L.G."/>
            <person name="Nelson K."/>
            <person name="Ferreira B.R."/>
            <person name="Andrade T.G."/>
            <person name="Santos I.K.F.M."/>
        </authorList>
    </citation>
    <scope>NUCLEOTIDE SEQUENCE</scope>
    <source>
        <strain evidence="2">NSGR</strain>
        <tissue evidence="2">Salivary glands</tissue>
    </source>
</reference>
<sequence length="80" mass="9373">MNRAGGILILLLCGVAISSSYKLREKNDAFDVIFNKEAERRDVEAFRSVKCSTTCHEEFVRQFKNRKECKTRGTRLFFRH</sequence>
<evidence type="ECO:0000256" key="1">
    <source>
        <dbReference type="SAM" id="SignalP"/>
    </source>
</evidence>
<evidence type="ECO:0000313" key="2">
    <source>
        <dbReference type="EMBL" id="NIE44906.1"/>
    </source>
</evidence>
<feature type="chain" id="PRO_5026005314" evidence="1">
    <location>
        <begin position="21"/>
        <end position="80"/>
    </location>
</feature>
<proteinExistence type="predicted"/>
<name>A0A6G5A3X6_RHIMP</name>
<dbReference type="AlphaFoldDB" id="A0A6G5A3X6"/>
<dbReference type="EMBL" id="GIKN01002633">
    <property type="protein sequence ID" value="NIE44906.1"/>
    <property type="molecule type" value="Transcribed_RNA"/>
</dbReference>
<feature type="signal peptide" evidence="1">
    <location>
        <begin position="1"/>
        <end position="20"/>
    </location>
</feature>